<comment type="caution">
    <text evidence="2">The sequence shown here is derived from an EMBL/GenBank/DDBJ whole genome shotgun (WGS) entry which is preliminary data.</text>
</comment>
<sequence>MHKYGKAFDSLEYLVTGFHSTLEELMQEFDQIKEEVYCKIDRDEFLDFIQLKQKIDEFYLRFKKSDIYSGFKEFMFNKQLEGDSTGTVLVIGMSKKLWEERKKFEEVLKSTNLETEQRVKEEAEVARARDIQEFKRQIEEIKNQNEEQRRLISEKISEIQALEAKVEENKTEIEELNEAKEKAEEEFKTSVTELTQLKETHQDTTKTLCQDIWSRIYGKHNPFNSSTKLVLKMTQQKDKAFLTELVKYRVKLPNIKRIYIDMDKKEDATVKEFYQHCFPDKVELFSYNWGRPSSCEHTEMSYYYDEIKEVIPRVMREVCLTDFDLTKQEFEFIISNTKASRLILHWCKFDTSTSTTFNCSNSSIETLDLQYCGRNDRNDWKSTPSKLKNLLKSISLSPLKDSLQTLNIYSCGLTASEVKAFLPEYGLTISQISDSSYLSPLED</sequence>
<gene>
    <name evidence="2" type="ORF">ECRASSUSDP1_LOCUS368</name>
</gene>
<evidence type="ECO:0000313" key="3">
    <source>
        <dbReference type="Proteomes" id="UP001295684"/>
    </source>
</evidence>
<evidence type="ECO:0000256" key="1">
    <source>
        <dbReference type="SAM" id="Coils"/>
    </source>
</evidence>
<protein>
    <submittedName>
        <fullName evidence="2">Uncharacterized protein</fullName>
    </submittedName>
</protein>
<keyword evidence="1" id="KW-0175">Coiled coil</keyword>
<reference evidence="2" key="1">
    <citation type="submission" date="2023-07" db="EMBL/GenBank/DDBJ databases">
        <authorList>
            <consortium name="AG Swart"/>
            <person name="Singh M."/>
            <person name="Singh A."/>
            <person name="Seah K."/>
            <person name="Emmerich C."/>
        </authorList>
    </citation>
    <scope>NUCLEOTIDE SEQUENCE</scope>
    <source>
        <strain evidence="2">DP1</strain>
    </source>
</reference>
<dbReference type="AlphaFoldDB" id="A0AAD1X0Y5"/>
<keyword evidence="3" id="KW-1185">Reference proteome</keyword>
<name>A0AAD1X0Y5_EUPCR</name>
<organism evidence="2 3">
    <name type="scientific">Euplotes crassus</name>
    <dbReference type="NCBI Taxonomy" id="5936"/>
    <lineage>
        <taxon>Eukaryota</taxon>
        <taxon>Sar</taxon>
        <taxon>Alveolata</taxon>
        <taxon>Ciliophora</taxon>
        <taxon>Intramacronucleata</taxon>
        <taxon>Spirotrichea</taxon>
        <taxon>Hypotrichia</taxon>
        <taxon>Euplotida</taxon>
        <taxon>Euplotidae</taxon>
        <taxon>Moneuplotes</taxon>
    </lineage>
</organism>
<proteinExistence type="predicted"/>
<dbReference type="Proteomes" id="UP001295684">
    <property type="component" value="Unassembled WGS sequence"/>
</dbReference>
<evidence type="ECO:0000313" key="2">
    <source>
        <dbReference type="EMBL" id="CAI2359083.1"/>
    </source>
</evidence>
<accession>A0AAD1X0Y5</accession>
<dbReference type="EMBL" id="CAMPGE010000338">
    <property type="protein sequence ID" value="CAI2359083.1"/>
    <property type="molecule type" value="Genomic_DNA"/>
</dbReference>
<dbReference type="InterPro" id="IPR032675">
    <property type="entry name" value="LRR_dom_sf"/>
</dbReference>
<dbReference type="Gene3D" id="3.80.10.10">
    <property type="entry name" value="Ribonuclease Inhibitor"/>
    <property type="match status" value="1"/>
</dbReference>
<feature type="coiled-coil region" evidence="1">
    <location>
        <begin position="131"/>
        <end position="200"/>
    </location>
</feature>
<dbReference type="SUPFAM" id="SSF52047">
    <property type="entry name" value="RNI-like"/>
    <property type="match status" value="1"/>
</dbReference>